<dbReference type="Proteomes" id="UP000663874">
    <property type="component" value="Unassembled WGS sequence"/>
</dbReference>
<evidence type="ECO:0000313" key="2">
    <source>
        <dbReference type="Proteomes" id="UP000663874"/>
    </source>
</evidence>
<accession>A0A820FSA6</accession>
<proteinExistence type="predicted"/>
<evidence type="ECO:0000313" key="1">
    <source>
        <dbReference type="EMBL" id="CAF4266242.1"/>
    </source>
</evidence>
<dbReference type="EMBL" id="CAJOBE010025042">
    <property type="protein sequence ID" value="CAF4266242.1"/>
    <property type="molecule type" value="Genomic_DNA"/>
</dbReference>
<comment type="caution">
    <text evidence="1">The sequence shown here is derived from an EMBL/GenBank/DDBJ whole genome shotgun (WGS) entry which is preliminary data.</text>
</comment>
<name>A0A820FSA6_9BILA</name>
<protein>
    <submittedName>
        <fullName evidence="1">Uncharacterized protein</fullName>
    </submittedName>
</protein>
<sequence>MEETPHLIAHFMAAGAEKRLEDYHFLRNTYETITGQEIQLNRILRMLGEDEFTLNWRTDLLPMGR</sequence>
<organism evidence="1 2">
    <name type="scientific">Rotaria sordida</name>
    <dbReference type="NCBI Taxonomy" id="392033"/>
    <lineage>
        <taxon>Eukaryota</taxon>
        <taxon>Metazoa</taxon>
        <taxon>Spiralia</taxon>
        <taxon>Gnathifera</taxon>
        <taxon>Rotifera</taxon>
        <taxon>Eurotatoria</taxon>
        <taxon>Bdelloidea</taxon>
        <taxon>Philodinida</taxon>
        <taxon>Philodinidae</taxon>
        <taxon>Rotaria</taxon>
    </lineage>
</organism>
<feature type="non-terminal residue" evidence="1">
    <location>
        <position position="65"/>
    </location>
</feature>
<dbReference type="AlphaFoldDB" id="A0A820FSA6"/>
<gene>
    <name evidence="1" type="ORF">FNK824_LOCUS39292</name>
</gene>
<reference evidence="1" key="1">
    <citation type="submission" date="2021-02" db="EMBL/GenBank/DDBJ databases">
        <authorList>
            <person name="Nowell W R."/>
        </authorList>
    </citation>
    <scope>NUCLEOTIDE SEQUENCE</scope>
</reference>